<dbReference type="STRING" id="1907941.BKE30_12335"/>
<dbReference type="AlphaFoldDB" id="A0A1S8CS87"/>
<comment type="caution">
    <text evidence="1">The sequence shown here is derived from an EMBL/GenBank/DDBJ whole genome shotgun (WGS) entry which is preliminary data.</text>
</comment>
<protein>
    <recommendedName>
        <fullName evidence="3">DUF2789 domain-containing protein</fullName>
    </recommendedName>
</protein>
<dbReference type="Gene3D" id="1.10.10.1130">
    <property type="entry name" value="Uncharacterised protein PF10982, DUF2789"/>
    <property type="match status" value="1"/>
</dbReference>
<dbReference type="RefSeq" id="WP_076878910.1">
    <property type="nucleotide sequence ID" value="NZ_MLCN01000033.1"/>
</dbReference>
<dbReference type="Pfam" id="PF10982">
    <property type="entry name" value="DUF2789"/>
    <property type="match status" value="1"/>
</dbReference>
<evidence type="ECO:0000313" key="1">
    <source>
        <dbReference type="EMBL" id="ONG38445.1"/>
    </source>
</evidence>
<reference evidence="1 2" key="1">
    <citation type="submission" date="2016-10" db="EMBL/GenBank/DDBJ databases">
        <title>Draft Genome sequence of Alkanindiges sp. strain H1.</title>
        <authorList>
            <person name="Subhash Y."/>
            <person name="Lee S."/>
        </authorList>
    </citation>
    <scope>NUCLEOTIDE SEQUENCE [LARGE SCALE GENOMIC DNA]</scope>
    <source>
        <strain evidence="1 2">H1</strain>
    </source>
</reference>
<dbReference type="InterPro" id="IPR021250">
    <property type="entry name" value="DUF2789"/>
</dbReference>
<evidence type="ECO:0008006" key="3">
    <source>
        <dbReference type="Google" id="ProtNLM"/>
    </source>
</evidence>
<dbReference type="Proteomes" id="UP000192132">
    <property type="component" value="Unassembled WGS sequence"/>
</dbReference>
<proteinExistence type="predicted"/>
<accession>A0A1S8CS87</accession>
<evidence type="ECO:0000313" key="2">
    <source>
        <dbReference type="Proteomes" id="UP000192132"/>
    </source>
</evidence>
<name>A0A1S8CS87_9GAMM</name>
<organism evidence="1 2">
    <name type="scientific">Alkanindiges hydrocarboniclasticus</name>
    <dbReference type="NCBI Taxonomy" id="1907941"/>
    <lineage>
        <taxon>Bacteria</taxon>
        <taxon>Pseudomonadati</taxon>
        <taxon>Pseudomonadota</taxon>
        <taxon>Gammaproteobacteria</taxon>
        <taxon>Moraxellales</taxon>
        <taxon>Moraxellaceae</taxon>
        <taxon>Alkanindiges</taxon>
    </lineage>
</organism>
<dbReference type="OrthoDB" id="5828847at2"/>
<gene>
    <name evidence="1" type="ORF">BKE30_12335</name>
</gene>
<dbReference type="InterPro" id="IPR038086">
    <property type="entry name" value="DUF2789_sf"/>
</dbReference>
<dbReference type="EMBL" id="MLCN01000033">
    <property type="protein sequence ID" value="ONG38445.1"/>
    <property type="molecule type" value="Genomic_DNA"/>
</dbReference>
<keyword evidence="2" id="KW-1185">Reference proteome</keyword>
<sequence>MIVGSPSLETLFEQLGLDSSEDAIQEFIHTHQLSENVKLGDAPFWTSGQSQFLKEKWHGDDEWAPIIDQLNTELHSDSMPKVSS</sequence>